<comment type="subunit">
    <text evidence="5 10">Heterodimer of LeuC and LeuD.</text>
</comment>
<comment type="catalytic activity">
    <reaction evidence="1 10">
        <text>(2R,3S)-3-isopropylmalate = (2S)-2-isopropylmalate</text>
        <dbReference type="Rhea" id="RHEA:32287"/>
        <dbReference type="ChEBI" id="CHEBI:1178"/>
        <dbReference type="ChEBI" id="CHEBI:35121"/>
        <dbReference type="EC" id="4.2.1.33"/>
    </reaction>
</comment>
<evidence type="ECO:0000256" key="5">
    <source>
        <dbReference type="ARBA" id="ARBA00011271"/>
    </source>
</evidence>
<comment type="pathway">
    <text evidence="3 10">Amino-acid biosynthesis; L-leucine biosynthesis; L-leucine from 3-methyl-2-oxobutanoate: step 2/4.</text>
</comment>
<dbReference type="InterPro" id="IPR015928">
    <property type="entry name" value="Aconitase/3IPM_dehydase_swvl"/>
</dbReference>
<keyword evidence="6 10" id="KW-0432">Leucine biosynthesis</keyword>
<dbReference type="eggNOG" id="COG0066">
    <property type="taxonomic scope" value="Bacteria"/>
</dbReference>
<dbReference type="Proteomes" id="UP000001695">
    <property type="component" value="Chromosome"/>
</dbReference>
<evidence type="ECO:0000313" key="12">
    <source>
        <dbReference type="EMBL" id="ACB97015.1"/>
    </source>
</evidence>
<accession>B2IES5</accession>
<evidence type="ECO:0000256" key="1">
    <source>
        <dbReference type="ARBA" id="ARBA00000491"/>
    </source>
</evidence>
<dbReference type="AlphaFoldDB" id="B2IES5"/>
<dbReference type="HOGENOM" id="CLU_081378_0_3_5"/>
<reference evidence="13" key="1">
    <citation type="submission" date="2008-03" db="EMBL/GenBank/DDBJ databases">
        <title>Complete sequence of chromosome of Beijerinckia indica subsp. indica ATCC 9039.</title>
        <authorList>
            <consortium name="US DOE Joint Genome Institute"/>
            <person name="Copeland A."/>
            <person name="Lucas S."/>
            <person name="Lapidus A."/>
            <person name="Glavina del Rio T."/>
            <person name="Dalin E."/>
            <person name="Tice H."/>
            <person name="Bruce D."/>
            <person name="Goodwin L."/>
            <person name="Pitluck S."/>
            <person name="LaButti K."/>
            <person name="Schmutz J."/>
            <person name="Larimer F."/>
            <person name="Land M."/>
            <person name="Hauser L."/>
            <person name="Kyrpides N."/>
            <person name="Mikhailova N."/>
            <person name="Dunfield P.F."/>
            <person name="Dedysh S.N."/>
            <person name="Liesack W."/>
            <person name="Saw J.H."/>
            <person name="Alam M."/>
            <person name="Chen Y."/>
            <person name="Murrell J.C."/>
            <person name="Richardson P."/>
        </authorList>
    </citation>
    <scope>NUCLEOTIDE SEQUENCE [LARGE SCALE GENOMIC DNA]</scope>
    <source>
        <strain evidence="13">ATCC 9039 / DSM 1715 / NCIMB 8712</strain>
    </source>
</reference>
<dbReference type="SUPFAM" id="SSF52016">
    <property type="entry name" value="LeuD/IlvD-like"/>
    <property type="match status" value="1"/>
</dbReference>
<comment type="function">
    <text evidence="2 10">Catalyzes the isomerization between 2-isopropylmalate and 3-isopropylmalate, via the formation of 2-isopropylmaleate.</text>
</comment>
<reference evidence="12 13" key="2">
    <citation type="journal article" date="2010" name="J. Bacteriol.">
        <title>Complete genome sequence of Beijerinckia indica subsp. indica.</title>
        <authorList>
            <person name="Tamas I."/>
            <person name="Dedysh S.N."/>
            <person name="Liesack W."/>
            <person name="Stott M.B."/>
            <person name="Alam M."/>
            <person name="Murrell J.C."/>
            <person name="Dunfield P.F."/>
        </authorList>
    </citation>
    <scope>NUCLEOTIDE SEQUENCE [LARGE SCALE GENOMIC DNA]</scope>
    <source>
        <strain evidence="13">ATCC 9039 / DSM 1715 / NCIMB 8712</strain>
    </source>
</reference>
<gene>
    <name evidence="10" type="primary">leuD</name>
    <name evidence="12" type="ordered locus">Bind_3458</name>
</gene>
<proteinExistence type="inferred from homology"/>
<dbReference type="RefSeq" id="WP_012386363.1">
    <property type="nucleotide sequence ID" value="NC_010581.1"/>
</dbReference>
<dbReference type="CDD" id="cd01577">
    <property type="entry name" value="IPMI_Swivel"/>
    <property type="match status" value="1"/>
</dbReference>
<evidence type="ECO:0000256" key="8">
    <source>
        <dbReference type="ARBA" id="ARBA00023239"/>
    </source>
</evidence>
<keyword evidence="13" id="KW-1185">Reference proteome</keyword>
<keyword evidence="9 10" id="KW-0100">Branched-chain amino acid biosynthesis</keyword>
<dbReference type="InterPro" id="IPR004431">
    <property type="entry name" value="3-IsopropMal_deHydase_ssu"/>
</dbReference>
<dbReference type="STRING" id="395963.Bind_3458"/>
<dbReference type="EMBL" id="CP001016">
    <property type="protein sequence ID" value="ACB97015.1"/>
    <property type="molecule type" value="Genomic_DNA"/>
</dbReference>
<evidence type="ECO:0000256" key="7">
    <source>
        <dbReference type="ARBA" id="ARBA00022605"/>
    </source>
</evidence>
<dbReference type="HAMAP" id="MF_01031">
    <property type="entry name" value="LeuD_type1"/>
    <property type="match status" value="1"/>
</dbReference>
<feature type="domain" description="Aconitase A/isopropylmalate dehydratase small subunit swivel" evidence="11">
    <location>
        <begin position="1"/>
        <end position="122"/>
    </location>
</feature>
<dbReference type="InterPro" id="IPR033940">
    <property type="entry name" value="IPMI_Swivel"/>
</dbReference>
<dbReference type="GO" id="GO:0003861">
    <property type="term" value="F:3-isopropylmalate dehydratase activity"/>
    <property type="evidence" value="ECO:0007669"/>
    <property type="project" value="UniProtKB-UniRule"/>
</dbReference>
<dbReference type="PANTHER" id="PTHR43345">
    <property type="entry name" value="3-ISOPROPYLMALATE DEHYDRATASE SMALL SUBUNIT 2-RELATED-RELATED"/>
    <property type="match status" value="1"/>
</dbReference>
<evidence type="ECO:0000259" key="11">
    <source>
        <dbReference type="Pfam" id="PF00694"/>
    </source>
</evidence>
<evidence type="ECO:0000256" key="3">
    <source>
        <dbReference type="ARBA" id="ARBA00004729"/>
    </source>
</evidence>
<name>B2IES5_BEII9</name>
<evidence type="ECO:0000256" key="2">
    <source>
        <dbReference type="ARBA" id="ARBA00002695"/>
    </source>
</evidence>
<evidence type="ECO:0000313" key="13">
    <source>
        <dbReference type="Proteomes" id="UP000001695"/>
    </source>
</evidence>
<evidence type="ECO:0000256" key="6">
    <source>
        <dbReference type="ARBA" id="ARBA00022430"/>
    </source>
</evidence>
<dbReference type="Pfam" id="PF00694">
    <property type="entry name" value="Aconitase_C"/>
    <property type="match status" value="1"/>
</dbReference>
<dbReference type="GO" id="GO:0009316">
    <property type="term" value="C:3-isopropylmalate dehydratase complex"/>
    <property type="evidence" value="ECO:0007669"/>
    <property type="project" value="InterPro"/>
</dbReference>
<dbReference type="InterPro" id="IPR000573">
    <property type="entry name" value="AconitaseA/IPMdHydase_ssu_swvl"/>
</dbReference>
<dbReference type="Gene3D" id="3.20.19.10">
    <property type="entry name" value="Aconitase, domain 4"/>
    <property type="match status" value="1"/>
</dbReference>
<sequence length="205" mass="22415">MERFLCVRGIAAAMPTANIDTDVIMPKQFLKGIDRSGLARGLFHDLRFDETGEPRPDFILNRSGMADCRFLLVGPNFGCGSSREHAVWGMLQYGIRAVIGTSFAGIFADNAANNGLLLISLDPQDLNRLFAAIADGQPEIEVNLEQQTISAGGLLIHFPIEAARRTALLKGLDRIGETLQHATLIRAFEAGYFAENPWLNEENAA</sequence>
<dbReference type="UniPathway" id="UPA00048">
    <property type="reaction ID" value="UER00071"/>
</dbReference>
<evidence type="ECO:0000256" key="10">
    <source>
        <dbReference type="HAMAP-Rule" id="MF_01031"/>
    </source>
</evidence>
<keyword evidence="7 10" id="KW-0028">Amino-acid biosynthesis</keyword>
<protein>
    <recommendedName>
        <fullName evidence="10">3-isopropylmalate dehydratase small subunit</fullName>
        <ecNumber evidence="10">4.2.1.33</ecNumber>
    </recommendedName>
    <alternativeName>
        <fullName evidence="10">Alpha-IPM isomerase</fullName>
        <shortName evidence="10">IPMI</shortName>
    </alternativeName>
    <alternativeName>
        <fullName evidence="10">Isopropylmalate isomerase</fullName>
    </alternativeName>
</protein>
<comment type="similarity">
    <text evidence="4 10">Belongs to the LeuD family. LeuD type 1 subfamily.</text>
</comment>
<dbReference type="OrthoDB" id="9777465at2"/>
<keyword evidence="8 10" id="KW-0456">Lyase</keyword>
<organism evidence="12 13">
    <name type="scientific">Beijerinckia indica subsp. indica (strain ATCC 9039 / DSM 1715 / NCIMB 8712)</name>
    <dbReference type="NCBI Taxonomy" id="395963"/>
    <lineage>
        <taxon>Bacteria</taxon>
        <taxon>Pseudomonadati</taxon>
        <taxon>Pseudomonadota</taxon>
        <taxon>Alphaproteobacteria</taxon>
        <taxon>Hyphomicrobiales</taxon>
        <taxon>Beijerinckiaceae</taxon>
        <taxon>Beijerinckia</taxon>
    </lineage>
</organism>
<evidence type="ECO:0000256" key="9">
    <source>
        <dbReference type="ARBA" id="ARBA00023304"/>
    </source>
</evidence>
<dbReference type="PANTHER" id="PTHR43345:SF5">
    <property type="entry name" value="3-ISOPROPYLMALATE DEHYDRATASE SMALL SUBUNIT"/>
    <property type="match status" value="1"/>
</dbReference>
<dbReference type="InterPro" id="IPR050075">
    <property type="entry name" value="LeuD"/>
</dbReference>
<dbReference type="EC" id="4.2.1.33" evidence="10"/>
<dbReference type="KEGG" id="bid:Bind_3458"/>
<dbReference type="NCBIfam" id="NF002458">
    <property type="entry name" value="PRK01641.1"/>
    <property type="match status" value="1"/>
</dbReference>
<evidence type="ECO:0000256" key="4">
    <source>
        <dbReference type="ARBA" id="ARBA00009845"/>
    </source>
</evidence>
<dbReference type="GO" id="GO:0009098">
    <property type="term" value="P:L-leucine biosynthetic process"/>
    <property type="evidence" value="ECO:0007669"/>
    <property type="project" value="UniProtKB-UniRule"/>
</dbReference>
<dbReference type="NCBIfam" id="TIGR00171">
    <property type="entry name" value="leuD"/>
    <property type="match status" value="1"/>
</dbReference>